<protein>
    <submittedName>
        <fullName evidence="1">Seizure protein 6-like protein</fullName>
    </submittedName>
</protein>
<proteinExistence type="predicted"/>
<comment type="caution">
    <text evidence="1">The sequence shown here is derived from an EMBL/GenBank/DDBJ whole genome shotgun (WGS) entry which is preliminary data.</text>
</comment>
<reference evidence="1" key="1">
    <citation type="submission" date="2020-04" db="EMBL/GenBank/DDBJ databases">
        <title>A chromosome-scale assembly and high-density genetic map of the yellow drum (Nibea albiflora) genome.</title>
        <authorList>
            <person name="Xu D."/>
            <person name="Zhang W."/>
            <person name="Chen R."/>
            <person name="Tan P."/>
            <person name="Wang L."/>
            <person name="Song H."/>
            <person name="Tian L."/>
            <person name="Zhu Q."/>
            <person name="Wang B."/>
        </authorList>
    </citation>
    <scope>NUCLEOTIDE SEQUENCE</scope>
    <source>
        <strain evidence="1">ZJHYS-2018</strain>
    </source>
</reference>
<dbReference type="Proteomes" id="UP000805704">
    <property type="component" value="Chromosome 6"/>
</dbReference>
<name>A0ACB7EJT7_NIBAL</name>
<accession>A0ACB7EJT7</accession>
<dbReference type="EMBL" id="CM024794">
    <property type="protein sequence ID" value="KAG8002306.1"/>
    <property type="molecule type" value="Genomic_DNA"/>
</dbReference>
<gene>
    <name evidence="1" type="primary">SEZ6.3</name>
    <name evidence="1" type="ORF">GBF38_012760</name>
</gene>
<evidence type="ECO:0000313" key="2">
    <source>
        <dbReference type="Proteomes" id="UP000805704"/>
    </source>
</evidence>
<sequence>MYANSLEGSRMRMSVLTLSSMGIIEAQRFSASTVRGSGHVGNPAEIPDMSRTPPPRSRDAVVTCETLRRAITQLSLGKLSITKADCELNTFMQVNHSVTYIGFDDPRPTGPLKDPISAPNASASEDGLSITPGGPPESGASLYSTTQDTGRRLPVVTTASPVNVPNHHPLYSNPPQHRPLFSPHSQPNYFEDSGGSSSHPSSQPTFSTSPNGTPLGNADKRASGESTESSSMQTTLVMHTLAATSHSDTPDPVSSAVLKDLERAAFLPSAVSAAREEDEGRPDQPGLKQDVRPASDEEETTTTTITTTTIITTMQSPIPCQLNMTGPEGYIEAPPQSSSAFHSTMDCSYIITVYMGYGVEVQLQYDIILNSSAVATETCGSFLAPGLRSTAAEYCISSNSHGAQPTLNQANLPFICRKAASASPS</sequence>
<organism evidence="1 2">
    <name type="scientific">Nibea albiflora</name>
    <name type="common">Yellow drum</name>
    <name type="synonym">Corvina albiflora</name>
    <dbReference type="NCBI Taxonomy" id="240163"/>
    <lineage>
        <taxon>Eukaryota</taxon>
        <taxon>Metazoa</taxon>
        <taxon>Chordata</taxon>
        <taxon>Craniata</taxon>
        <taxon>Vertebrata</taxon>
        <taxon>Euteleostomi</taxon>
        <taxon>Actinopterygii</taxon>
        <taxon>Neopterygii</taxon>
        <taxon>Teleostei</taxon>
        <taxon>Neoteleostei</taxon>
        <taxon>Acanthomorphata</taxon>
        <taxon>Eupercaria</taxon>
        <taxon>Sciaenidae</taxon>
        <taxon>Nibea</taxon>
    </lineage>
</organism>
<keyword evidence="2" id="KW-1185">Reference proteome</keyword>
<evidence type="ECO:0000313" key="1">
    <source>
        <dbReference type="EMBL" id="KAG8002306.1"/>
    </source>
</evidence>